<protein>
    <recommendedName>
        <fullName evidence="3">NADP-dependent oxidoreductase domain-containing protein</fullName>
    </recommendedName>
</protein>
<dbReference type="GO" id="GO:0016491">
    <property type="term" value="F:oxidoreductase activity"/>
    <property type="evidence" value="ECO:0007669"/>
    <property type="project" value="UniProtKB-KW"/>
</dbReference>
<sequence length="384" mass="42617">MSMWLPAPEPETPLGRVRILSPTCGLRVSPIQFGAMSLGSSWASSLGPMDKEKSFAILDAFRKAGGNFIDTANNYQDGQSEEWVGDWMAERGNRDQMVIATKYTSDYLSWSLGKGNAPNHLGNHKKSMHMSVRDSLKKLKTDYIDILYLHWWDHTTSIEEVMDGLDILVKSGKVLYLGISDSPAWVVSAANTYATAHNKTPFVIYQGKWNVLDRSFEREIIPMAKHFGMALAPWDVLCHGRLNTVKAHKQKEAGGEKMRTFGSQDDSLNEAEMKMVGILEEIAEENGLGDNVPAVAIAYLMAKTPNVFPLVGGRNPKYIAKNVKALEIKMSEEQIKKIEGAMEFDHGFPHNFIGFDPKDGGPVVGLTAANAKYEFVMNPKPVGY</sequence>
<comment type="similarity">
    <text evidence="2">Belongs to the aldo/keto reductase family. Aldo/keto reductase 2 subfamily.</text>
</comment>
<proteinExistence type="inferred from homology"/>
<dbReference type="InterPro" id="IPR036812">
    <property type="entry name" value="NAD(P)_OxRdtase_dom_sf"/>
</dbReference>
<dbReference type="SUPFAM" id="SSF51430">
    <property type="entry name" value="NAD(P)-linked oxidoreductase"/>
    <property type="match status" value="1"/>
</dbReference>
<dbReference type="EMBL" id="JAKWBI020000044">
    <property type="protein sequence ID" value="KAJ2904805.1"/>
    <property type="molecule type" value="Genomic_DNA"/>
</dbReference>
<dbReference type="AlphaFoldDB" id="A0AAD5RW81"/>
<gene>
    <name evidence="4" type="ORF">MKZ38_007161</name>
</gene>
<evidence type="ECO:0000259" key="3">
    <source>
        <dbReference type="Pfam" id="PF00248"/>
    </source>
</evidence>
<feature type="domain" description="NADP-dependent oxidoreductase" evidence="3">
    <location>
        <begin position="30"/>
        <end position="341"/>
    </location>
</feature>
<reference evidence="4" key="1">
    <citation type="submission" date="2022-07" db="EMBL/GenBank/DDBJ databases">
        <title>Draft genome sequence of Zalerion maritima ATCC 34329, a (micro)plastics degrading marine fungus.</title>
        <authorList>
            <person name="Paco A."/>
            <person name="Goncalves M.F.M."/>
            <person name="Rocha-Santos T.A.P."/>
            <person name="Alves A."/>
        </authorList>
    </citation>
    <scope>NUCLEOTIDE SEQUENCE</scope>
    <source>
        <strain evidence="4">ATCC 34329</strain>
    </source>
</reference>
<evidence type="ECO:0000256" key="1">
    <source>
        <dbReference type="ARBA" id="ARBA00023002"/>
    </source>
</evidence>
<evidence type="ECO:0000256" key="2">
    <source>
        <dbReference type="ARBA" id="ARBA00038157"/>
    </source>
</evidence>
<dbReference type="InterPro" id="IPR023210">
    <property type="entry name" value="NADP_OxRdtase_dom"/>
</dbReference>
<evidence type="ECO:0000313" key="5">
    <source>
        <dbReference type="Proteomes" id="UP001201980"/>
    </source>
</evidence>
<accession>A0AAD5RW81</accession>
<name>A0AAD5RW81_9PEZI</name>
<dbReference type="PANTHER" id="PTHR43364:SF2">
    <property type="entry name" value="ARYL-ALCOHOL DEHYDROGENASE AAD10-RELATED"/>
    <property type="match status" value="1"/>
</dbReference>
<comment type="caution">
    <text evidence="4">The sequence shown here is derived from an EMBL/GenBank/DDBJ whole genome shotgun (WGS) entry which is preliminary data.</text>
</comment>
<keyword evidence="5" id="KW-1185">Reference proteome</keyword>
<evidence type="ECO:0000313" key="4">
    <source>
        <dbReference type="EMBL" id="KAJ2904805.1"/>
    </source>
</evidence>
<dbReference type="Pfam" id="PF00248">
    <property type="entry name" value="Aldo_ket_red"/>
    <property type="match status" value="1"/>
</dbReference>
<dbReference type="Proteomes" id="UP001201980">
    <property type="component" value="Unassembled WGS sequence"/>
</dbReference>
<dbReference type="InterPro" id="IPR050523">
    <property type="entry name" value="AKR_Detox_Biosynth"/>
</dbReference>
<dbReference type="PANTHER" id="PTHR43364">
    <property type="entry name" value="NADH-SPECIFIC METHYLGLYOXAL REDUCTASE-RELATED"/>
    <property type="match status" value="1"/>
</dbReference>
<dbReference type="Gene3D" id="3.20.20.100">
    <property type="entry name" value="NADP-dependent oxidoreductase domain"/>
    <property type="match status" value="1"/>
</dbReference>
<keyword evidence="1" id="KW-0560">Oxidoreductase</keyword>
<organism evidence="4 5">
    <name type="scientific">Zalerion maritima</name>
    <dbReference type="NCBI Taxonomy" id="339359"/>
    <lineage>
        <taxon>Eukaryota</taxon>
        <taxon>Fungi</taxon>
        <taxon>Dikarya</taxon>
        <taxon>Ascomycota</taxon>
        <taxon>Pezizomycotina</taxon>
        <taxon>Sordariomycetes</taxon>
        <taxon>Lulworthiomycetidae</taxon>
        <taxon>Lulworthiales</taxon>
        <taxon>Lulworthiaceae</taxon>
        <taxon>Zalerion</taxon>
    </lineage>
</organism>